<feature type="domain" description="XdhC- CoxI" evidence="1">
    <location>
        <begin position="29"/>
        <end position="91"/>
    </location>
</feature>
<dbReference type="PANTHER" id="PTHR30388:SF4">
    <property type="entry name" value="MOLYBDENUM COFACTOR INSERTION CHAPERONE PAOD"/>
    <property type="match status" value="1"/>
</dbReference>
<accession>A0A2D2C6Z3</accession>
<dbReference type="Gene3D" id="3.40.50.720">
    <property type="entry name" value="NAD(P)-binding Rossmann-like Domain"/>
    <property type="match status" value="1"/>
</dbReference>
<evidence type="ECO:0000313" key="3">
    <source>
        <dbReference type="EMBL" id="ATQ58280.1"/>
    </source>
</evidence>
<dbReference type="Pfam" id="PF02625">
    <property type="entry name" value="XdhC_CoxI"/>
    <property type="match status" value="1"/>
</dbReference>
<name>A0A2D2C6Z3_9RHOB</name>
<gene>
    <name evidence="3" type="ORF">PYTT13_20865</name>
</gene>
<dbReference type="InterPro" id="IPR027051">
    <property type="entry name" value="XdhC_Rossmann_dom"/>
</dbReference>
<reference evidence="3 4" key="1">
    <citation type="submission" date="2017-10" db="EMBL/GenBank/DDBJ databases">
        <title>Complete genome sequence of Paracoccus yeei TT13 isolated from human skin.</title>
        <authorList>
            <person name="Lee K."/>
            <person name="Lim J.Y."/>
            <person name="Hwang I."/>
        </authorList>
    </citation>
    <scope>NUCLEOTIDE SEQUENCE [LARGE SCALE GENOMIC DNA]</scope>
    <source>
        <strain evidence="3 4">TT13</strain>
        <plasmid evidence="4">Plasmid ptt13-3</plasmid>
    </source>
</reference>
<keyword evidence="3" id="KW-0614">Plasmid</keyword>
<dbReference type="PANTHER" id="PTHR30388">
    <property type="entry name" value="ALDEHYDE OXIDOREDUCTASE MOLYBDENUM COFACTOR ASSEMBLY PROTEIN"/>
    <property type="match status" value="1"/>
</dbReference>
<organism evidence="3 4">
    <name type="scientific">Paracoccus yeei</name>
    <dbReference type="NCBI Taxonomy" id="147645"/>
    <lineage>
        <taxon>Bacteria</taxon>
        <taxon>Pseudomonadati</taxon>
        <taxon>Pseudomonadota</taxon>
        <taxon>Alphaproteobacteria</taxon>
        <taxon>Rhodobacterales</taxon>
        <taxon>Paracoccaceae</taxon>
        <taxon>Paracoccus</taxon>
    </lineage>
</organism>
<geneLocation type="plasmid" evidence="4">
    <name>ptt13-3</name>
</geneLocation>
<dbReference type="Proteomes" id="UP000229314">
    <property type="component" value="Plasmid pTT13-3"/>
</dbReference>
<dbReference type="RefSeq" id="WP_099650614.1">
    <property type="nucleotide sequence ID" value="NZ_CAJGAB010000043.1"/>
</dbReference>
<evidence type="ECO:0000259" key="1">
    <source>
        <dbReference type="Pfam" id="PF02625"/>
    </source>
</evidence>
<feature type="domain" description="XdhC Rossmann" evidence="2">
    <location>
        <begin position="164"/>
        <end position="302"/>
    </location>
</feature>
<dbReference type="GeneID" id="78900100"/>
<dbReference type="InterPro" id="IPR003777">
    <property type="entry name" value="XdhC_CoxI"/>
</dbReference>
<protein>
    <submittedName>
        <fullName evidence="3">Xanthine dehydrogenase</fullName>
    </submittedName>
</protein>
<sequence>MLQHDPGVQCENLHPALHDPWDAAASWEENVVIAVLVKVDGPAYRSVGSAMAISAEGRIAGSITSGCIEADIVLHAQEVLASGQGRTLRYGKGSTFMDLTLPCGGAVELRVFMLRDRAVLAELGHLRRAREHVSLLLDQADRLHLGEGLPSVLSIAFAPSISFAIFGTGAEPVVFAHLLSSFGYRHVFYSHDRGTVATASRQGIRTVELRNLTKVELIDAQTAVALFYHDHDYELPILQAALRTPAFYIGAQGSRATHAARCARLQEGGASMDQIARVYGPMGLIPGSRDPKALAMSVMAEIMATFAQAAPAQCPSKSDG</sequence>
<dbReference type="InterPro" id="IPR052698">
    <property type="entry name" value="MoCofactor_Util/Proc"/>
</dbReference>
<evidence type="ECO:0000313" key="4">
    <source>
        <dbReference type="Proteomes" id="UP000229314"/>
    </source>
</evidence>
<dbReference type="EMBL" id="CP024425">
    <property type="protein sequence ID" value="ATQ58280.1"/>
    <property type="molecule type" value="Genomic_DNA"/>
</dbReference>
<evidence type="ECO:0000259" key="2">
    <source>
        <dbReference type="Pfam" id="PF13478"/>
    </source>
</evidence>
<dbReference type="AlphaFoldDB" id="A0A2D2C6Z3"/>
<proteinExistence type="predicted"/>
<dbReference type="Pfam" id="PF13478">
    <property type="entry name" value="XdhC_C"/>
    <property type="match status" value="1"/>
</dbReference>